<reference evidence="2" key="1">
    <citation type="submission" date="2022-11" db="UniProtKB">
        <authorList>
            <consortium name="WormBaseParasite"/>
        </authorList>
    </citation>
    <scope>IDENTIFICATION</scope>
</reference>
<dbReference type="AlphaFoldDB" id="A0A915KX66"/>
<organism evidence="1 2">
    <name type="scientific">Romanomermis culicivorax</name>
    <name type="common">Nematode worm</name>
    <dbReference type="NCBI Taxonomy" id="13658"/>
    <lineage>
        <taxon>Eukaryota</taxon>
        <taxon>Metazoa</taxon>
        <taxon>Ecdysozoa</taxon>
        <taxon>Nematoda</taxon>
        <taxon>Enoplea</taxon>
        <taxon>Dorylaimia</taxon>
        <taxon>Mermithida</taxon>
        <taxon>Mermithoidea</taxon>
        <taxon>Mermithidae</taxon>
        <taxon>Romanomermis</taxon>
    </lineage>
</organism>
<evidence type="ECO:0000313" key="1">
    <source>
        <dbReference type="Proteomes" id="UP000887565"/>
    </source>
</evidence>
<accession>A0A915KX66</accession>
<sequence>MTDGKPQPSQTEISLLFGNVLCVDCIPLRSVGKECVRQKIGVFGYGEFEKCSHVAQNILPSGVW</sequence>
<name>A0A915KX66_ROMCU</name>
<protein>
    <submittedName>
        <fullName evidence="2">Uncharacterized protein</fullName>
    </submittedName>
</protein>
<keyword evidence="1" id="KW-1185">Reference proteome</keyword>
<dbReference type="WBParaSite" id="nRc.2.0.1.t42764-RA">
    <property type="protein sequence ID" value="nRc.2.0.1.t42764-RA"/>
    <property type="gene ID" value="nRc.2.0.1.g42764"/>
</dbReference>
<dbReference type="Proteomes" id="UP000887565">
    <property type="component" value="Unplaced"/>
</dbReference>
<evidence type="ECO:0000313" key="2">
    <source>
        <dbReference type="WBParaSite" id="nRc.2.0.1.t42764-RA"/>
    </source>
</evidence>
<proteinExistence type="predicted"/>